<dbReference type="PANTHER" id="PTHR43820">
    <property type="entry name" value="HIGH-AFFINITY BRANCHED-CHAIN AMINO ACID TRANSPORT ATP-BINDING PROTEIN LIVF"/>
    <property type="match status" value="1"/>
</dbReference>
<dbReference type="OrthoDB" id="9806149at2"/>
<protein>
    <submittedName>
        <fullName evidence="8">Branched-chain amino acid transport system ATP-binding protein</fullName>
    </submittedName>
</protein>
<dbReference type="CDD" id="cd03224">
    <property type="entry name" value="ABC_TM1139_LivF_branched"/>
    <property type="match status" value="1"/>
</dbReference>
<dbReference type="GO" id="GO:0005524">
    <property type="term" value="F:ATP binding"/>
    <property type="evidence" value="ECO:0007669"/>
    <property type="project" value="UniProtKB-KW"/>
</dbReference>
<evidence type="ECO:0000259" key="6">
    <source>
        <dbReference type="PROSITE" id="PS50893"/>
    </source>
</evidence>
<proteinExistence type="inferred from homology"/>
<feature type="domain" description="ABC transporter" evidence="6">
    <location>
        <begin position="5"/>
        <end position="236"/>
    </location>
</feature>
<dbReference type="InterPro" id="IPR052156">
    <property type="entry name" value="BCAA_Transport_ATP-bd_LivF"/>
</dbReference>
<evidence type="ECO:0000256" key="3">
    <source>
        <dbReference type="ARBA" id="ARBA00022741"/>
    </source>
</evidence>
<dbReference type="SUPFAM" id="SSF52540">
    <property type="entry name" value="P-loop containing nucleoside triphosphate hydrolases"/>
    <property type="match status" value="1"/>
</dbReference>
<reference evidence="8 10" key="1">
    <citation type="submission" date="2016-10" db="EMBL/GenBank/DDBJ databases">
        <authorList>
            <person name="Cai Z."/>
        </authorList>
    </citation>
    <scope>NUCLEOTIDE SEQUENCE [LARGE SCALE GENOMIC DNA]</scope>
    <source>
        <strain evidence="8 10">DSM 25227</strain>
    </source>
</reference>
<evidence type="ECO:0000313" key="9">
    <source>
        <dbReference type="Proteomes" id="UP000245839"/>
    </source>
</evidence>
<gene>
    <name evidence="7" type="ORF">BCF38_10852</name>
    <name evidence="8" type="ORF">SAMN05421539_10852</name>
</gene>
<dbReference type="RefSeq" id="WP_109565255.1">
    <property type="nucleotide sequence ID" value="NZ_QGDJ01000008.1"/>
</dbReference>
<sequence>MPEALRLSGLVAGYRPDLPILRGIDLALEPGGMTAVVGPNGAGKSTLIKAIAGLVPISGGTVTRGGADITGLRPDRMAEHGMAYVPQTDNVFRGLTIRENLDLALRRAGRAAPERLARLQAMFPMLADKADIRGGALSGGQRQMLAVAMALATEPSLVMLDEPSAGLAPNITADVLAMARRLTEDGTTVLLVEQNVKQALALADRCIVLAEGRIEADGPATELREGTTLAEIFLGARRRVA</sequence>
<keyword evidence="2" id="KW-0813">Transport</keyword>
<organism evidence="8 10">
    <name type="scientific">Jannaschia seohaensis</name>
    <dbReference type="NCBI Taxonomy" id="475081"/>
    <lineage>
        <taxon>Bacteria</taxon>
        <taxon>Pseudomonadati</taxon>
        <taxon>Pseudomonadota</taxon>
        <taxon>Alphaproteobacteria</taxon>
        <taxon>Rhodobacterales</taxon>
        <taxon>Roseobacteraceae</taxon>
        <taxon>Jannaschia</taxon>
    </lineage>
</organism>
<dbReference type="InterPro" id="IPR003593">
    <property type="entry name" value="AAA+_ATPase"/>
</dbReference>
<dbReference type="PROSITE" id="PS50893">
    <property type="entry name" value="ABC_TRANSPORTER_2"/>
    <property type="match status" value="1"/>
</dbReference>
<dbReference type="SMART" id="SM00382">
    <property type="entry name" value="AAA"/>
    <property type="match status" value="1"/>
</dbReference>
<dbReference type="PROSITE" id="PS00211">
    <property type="entry name" value="ABC_TRANSPORTER_1"/>
    <property type="match status" value="1"/>
</dbReference>
<dbReference type="GO" id="GO:0015658">
    <property type="term" value="F:branched-chain amino acid transmembrane transporter activity"/>
    <property type="evidence" value="ECO:0007669"/>
    <property type="project" value="TreeGrafter"/>
</dbReference>
<keyword evidence="5" id="KW-0029">Amino-acid transport</keyword>
<accession>A0A2Y9AY04</accession>
<evidence type="ECO:0000313" key="7">
    <source>
        <dbReference type="EMBL" id="PWJ16538.1"/>
    </source>
</evidence>
<dbReference type="AlphaFoldDB" id="A0A2Y9AY04"/>
<evidence type="ECO:0000313" key="8">
    <source>
        <dbReference type="EMBL" id="SSA48775.1"/>
    </source>
</evidence>
<keyword evidence="4 8" id="KW-0067">ATP-binding</keyword>
<dbReference type="Pfam" id="PF00005">
    <property type="entry name" value="ABC_tran"/>
    <property type="match status" value="1"/>
</dbReference>
<name>A0A2Y9AY04_9RHOB</name>
<reference evidence="7 9" key="2">
    <citation type="submission" date="2018-03" db="EMBL/GenBank/DDBJ databases">
        <title>Genomic Encyclopedia of Archaeal and Bacterial Type Strains, Phase II (KMG-II): from individual species to whole genera.</title>
        <authorList>
            <person name="Goeker M."/>
        </authorList>
    </citation>
    <scope>NUCLEOTIDE SEQUENCE [LARGE SCALE GENOMIC DNA]</scope>
    <source>
        <strain evidence="7 9">DSM 25227</strain>
    </source>
</reference>
<comment type="similarity">
    <text evidence="1">Belongs to the ABC transporter superfamily.</text>
</comment>
<evidence type="ECO:0000256" key="2">
    <source>
        <dbReference type="ARBA" id="ARBA00022448"/>
    </source>
</evidence>
<dbReference type="EMBL" id="QGDJ01000008">
    <property type="protein sequence ID" value="PWJ16538.1"/>
    <property type="molecule type" value="Genomic_DNA"/>
</dbReference>
<dbReference type="GO" id="GO:0016887">
    <property type="term" value="F:ATP hydrolysis activity"/>
    <property type="evidence" value="ECO:0007669"/>
    <property type="project" value="InterPro"/>
</dbReference>
<dbReference type="PANTHER" id="PTHR43820:SF4">
    <property type="entry name" value="HIGH-AFFINITY BRANCHED-CHAIN AMINO ACID TRANSPORT ATP-BINDING PROTEIN LIVF"/>
    <property type="match status" value="1"/>
</dbReference>
<evidence type="ECO:0000256" key="1">
    <source>
        <dbReference type="ARBA" id="ARBA00005417"/>
    </source>
</evidence>
<dbReference type="GO" id="GO:0015807">
    <property type="term" value="P:L-amino acid transport"/>
    <property type="evidence" value="ECO:0007669"/>
    <property type="project" value="TreeGrafter"/>
</dbReference>
<dbReference type="InterPro" id="IPR017871">
    <property type="entry name" value="ABC_transporter-like_CS"/>
</dbReference>
<keyword evidence="3" id="KW-0547">Nucleotide-binding</keyword>
<evidence type="ECO:0000256" key="5">
    <source>
        <dbReference type="ARBA" id="ARBA00022970"/>
    </source>
</evidence>
<dbReference type="InterPro" id="IPR027417">
    <property type="entry name" value="P-loop_NTPase"/>
</dbReference>
<evidence type="ECO:0000256" key="4">
    <source>
        <dbReference type="ARBA" id="ARBA00022840"/>
    </source>
</evidence>
<evidence type="ECO:0000313" key="10">
    <source>
        <dbReference type="Proteomes" id="UP000251571"/>
    </source>
</evidence>
<dbReference type="EMBL" id="UETC01000008">
    <property type="protein sequence ID" value="SSA48775.1"/>
    <property type="molecule type" value="Genomic_DNA"/>
</dbReference>
<dbReference type="Proteomes" id="UP000245839">
    <property type="component" value="Unassembled WGS sequence"/>
</dbReference>
<dbReference type="InterPro" id="IPR003439">
    <property type="entry name" value="ABC_transporter-like_ATP-bd"/>
</dbReference>
<dbReference type="Proteomes" id="UP000251571">
    <property type="component" value="Unassembled WGS sequence"/>
</dbReference>
<dbReference type="Gene3D" id="3.40.50.300">
    <property type="entry name" value="P-loop containing nucleotide triphosphate hydrolases"/>
    <property type="match status" value="1"/>
</dbReference>
<keyword evidence="9" id="KW-1185">Reference proteome</keyword>